<evidence type="ECO:0000313" key="1">
    <source>
        <dbReference type="EMBL" id="MEE4599591.1"/>
    </source>
</evidence>
<name>A0ABU7QE74_9ACTN</name>
<accession>A0ABU7QE74</accession>
<dbReference type="Proteomes" id="UP001354709">
    <property type="component" value="Unassembled WGS sequence"/>
</dbReference>
<evidence type="ECO:0000313" key="2">
    <source>
        <dbReference type="Proteomes" id="UP001354709"/>
    </source>
</evidence>
<dbReference type="EMBL" id="JAZBJO010000201">
    <property type="protein sequence ID" value="MEE4599591.1"/>
    <property type="molecule type" value="Genomic_DNA"/>
</dbReference>
<sequence>MNAPSKLGFLGEPRLAPAEAFRKASWLTTDFNAFVWSVNFNGDPILLNWKVALDNNSYLTDDENLDLLNGLKYALIGATRN</sequence>
<comment type="caution">
    <text evidence="1">The sequence shown here is derived from an EMBL/GenBank/DDBJ whole genome shotgun (WGS) entry which is preliminary data.</text>
</comment>
<organism evidence="1 2">
    <name type="scientific">Streptomyces asiaticus subsp. ignotus</name>
    <dbReference type="NCBI Taxonomy" id="3098222"/>
    <lineage>
        <taxon>Bacteria</taxon>
        <taxon>Bacillati</taxon>
        <taxon>Actinomycetota</taxon>
        <taxon>Actinomycetes</taxon>
        <taxon>Kitasatosporales</taxon>
        <taxon>Streptomycetaceae</taxon>
        <taxon>Streptomyces</taxon>
        <taxon>Streptomyces violaceusniger group</taxon>
    </lineage>
</organism>
<keyword evidence="2" id="KW-1185">Reference proteome</keyword>
<proteinExistence type="predicted"/>
<gene>
    <name evidence="1" type="ORF">V2J94_48730</name>
</gene>
<reference evidence="1 2" key="1">
    <citation type="submission" date="2023-11" db="EMBL/GenBank/DDBJ databases">
        <title>30 novel species of actinomycetes from the DSMZ collection.</title>
        <authorList>
            <person name="Nouioui I."/>
        </authorList>
    </citation>
    <scope>NUCLEOTIDE SEQUENCE [LARGE SCALE GENOMIC DNA]</scope>
    <source>
        <strain evidence="1 2">DSM 41524</strain>
    </source>
</reference>
<feature type="non-terminal residue" evidence="1">
    <location>
        <position position="81"/>
    </location>
</feature>
<dbReference type="RefSeq" id="WP_330816798.1">
    <property type="nucleotide sequence ID" value="NZ_JAZBJO010000201.1"/>
</dbReference>
<protein>
    <submittedName>
        <fullName evidence="1">Uncharacterized protein</fullName>
    </submittedName>
</protein>